<evidence type="ECO:0000313" key="2">
    <source>
        <dbReference type="Proteomes" id="UP001319045"/>
    </source>
</evidence>
<dbReference type="Proteomes" id="UP001319045">
    <property type="component" value="Chromosome"/>
</dbReference>
<gene>
    <name evidence="1" type="ORF">prwr041_06580</name>
</gene>
<reference evidence="1 2" key="1">
    <citation type="journal article" date="2022" name="Int. J. Syst. Evol. Microbiol.">
        <title>Prevotella herbatica sp. nov., a plant polysaccharide-decomposing anaerobic bacterium isolated from a methanogenic reactor.</title>
        <authorList>
            <person name="Uek A."/>
            <person name="Tonouchi A."/>
            <person name="Kaku N."/>
            <person name="Ueki K."/>
        </authorList>
    </citation>
    <scope>NUCLEOTIDE SEQUENCE [LARGE SCALE GENOMIC DNA]</scope>
    <source>
        <strain evidence="1 2">WR041</strain>
    </source>
</reference>
<sequence>MRLHAQYVALKSNLVYDAIAVPSLGSEVRLDSTLTLSISSTYCPISYDGNRKWKNWSVQYELRHWFRKAFNGPFVGVCGINGGFNLSRIPFFSLSRHRAEGNFNGAGLSIGWHRILSPHWGIETSVSAGYLHLRYRHYRDGRYGYHEYTKSSDYFGPVGLSVSLVYIIR</sequence>
<keyword evidence="2" id="KW-1185">Reference proteome</keyword>
<organism evidence="1 2">
    <name type="scientific">Prevotella herbatica</name>
    <dbReference type="NCBI Taxonomy" id="2801997"/>
    <lineage>
        <taxon>Bacteria</taxon>
        <taxon>Pseudomonadati</taxon>
        <taxon>Bacteroidota</taxon>
        <taxon>Bacteroidia</taxon>
        <taxon>Bacteroidales</taxon>
        <taxon>Prevotellaceae</taxon>
        <taxon>Prevotella</taxon>
    </lineage>
</organism>
<accession>A0ABM7NWJ5</accession>
<protein>
    <submittedName>
        <fullName evidence="1">DUF3575 domain-containing protein</fullName>
    </submittedName>
</protein>
<dbReference type="Pfam" id="PF12099">
    <property type="entry name" value="DUF3575"/>
    <property type="match status" value="1"/>
</dbReference>
<evidence type="ECO:0000313" key="1">
    <source>
        <dbReference type="EMBL" id="BCS84765.1"/>
    </source>
</evidence>
<proteinExistence type="predicted"/>
<name>A0ABM7NWJ5_9BACT</name>
<dbReference type="EMBL" id="AP024484">
    <property type="protein sequence ID" value="BCS84765.1"/>
    <property type="molecule type" value="Genomic_DNA"/>
</dbReference>
<dbReference type="InterPro" id="IPR021958">
    <property type="entry name" value="DUF3575"/>
</dbReference>